<protein>
    <submittedName>
        <fullName evidence="5">MarR family transcriptional regulator</fullName>
    </submittedName>
</protein>
<keyword evidence="6" id="KW-1185">Reference proteome</keyword>
<dbReference type="InterPro" id="IPR023187">
    <property type="entry name" value="Tscrpt_reg_MarR-type_CS"/>
</dbReference>
<dbReference type="EMBL" id="BAAANB010000021">
    <property type="protein sequence ID" value="GAA2032976.1"/>
    <property type="molecule type" value="Genomic_DNA"/>
</dbReference>
<dbReference type="InterPro" id="IPR039422">
    <property type="entry name" value="MarR/SlyA-like"/>
</dbReference>
<dbReference type="PANTHER" id="PTHR33164">
    <property type="entry name" value="TRANSCRIPTIONAL REGULATOR, MARR FAMILY"/>
    <property type="match status" value="1"/>
</dbReference>
<evidence type="ECO:0000313" key="5">
    <source>
        <dbReference type="EMBL" id="GAA2032976.1"/>
    </source>
</evidence>
<dbReference type="Proteomes" id="UP001501285">
    <property type="component" value="Unassembled WGS sequence"/>
</dbReference>
<dbReference type="Gene3D" id="1.10.10.10">
    <property type="entry name" value="Winged helix-like DNA-binding domain superfamily/Winged helix DNA-binding domain"/>
    <property type="match status" value="1"/>
</dbReference>
<evidence type="ECO:0000313" key="6">
    <source>
        <dbReference type="Proteomes" id="UP001501285"/>
    </source>
</evidence>
<dbReference type="InterPro" id="IPR036388">
    <property type="entry name" value="WH-like_DNA-bd_sf"/>
</dbReference>
<dbReference type="SMART" id="SM00347">
    <property type="entry name" value="HTH_MARR"/>
    <property type="match status" value="1"/>
</dbReference>
<accession>A0ABP5FVL7</accession>
<evidence type="ECO:0000259" key="4">
    <source>
        <dbReference type="PROSITE" id="PS50995"/>
    </source>
</evidence>
<dbReference type="PRINTS" id="PR00598">
    <property type="entry name" value="HTHMARR"/>
</dbReference>
<dbReference type="InterPro" id="IPR036390">
    <property type="entry name" value="WH_DNA-bd_sf"/>
</dbReference>
<name>A0ABP5FVL7_9MICO</name>
<organism evidence="5 6">
    <name type="scientific">Terrabacter terrae</name>
    <dbReference type="NCBI Taxonomy" id="318434"/>
    <lineage>
        <taxon>Bacteria</taxon>
        <taxon>Bacillati</taxon>
        <taxon>Actinomycetota</taxon>
        <taxon>Actinomycetes</taxon>
        <taxon>Micrococcales</taxon>
        <taxon>Intrasporangiaceae</taxon>
        <taxon>Terrabacter</taxon>
    </lineage>
</organism>
<evidence type="ECO:0000256" key="1">
    <source>
        <dbReference type="ARBA" id="ARBA00023015"/>
    </source>
</evidence>
<evidence type="ECO:0000256" key="3">
    <source>
        <dbReference type="ARBA" id="ARBA00023163"/>
    </source>
</evidence>
<comment type="caution">
    <text evidence="5">The sequence shown here is derived from an EMBL/GenBank/DDBJ whole genome shotgun (WGS) entry which is preliminary data.</text>
</comment>
<dbReference type="InterPro" id="IPR000835">
    <property type="entry name" value="HTH_MarR-typ"/>
</dbReference>
<evidence type="ECO:0000256" key="2">
    <source>
        <dbReference type="ARBA" id="ARBA00023125"/>
    </source>
</evidence>
<dbReference type="Pfam" id="PF01047">
    <property type="entry name" value="MarR"/>
    <property type="match status" value="1"/>
</dbReference>
<keyword evidence="1" id="KW-0805">Transcription regulation</keyword>
<gene>
    <name evidence="5" type="ORF">GCM10009740_24050</name>
</gene>
<reference evidence="6" key="1">
    <citation type="journal article" date="2019" name="Int. J. Syst. Evol. Microbiol.">
        <title>The Global Catalogue of Microorganisms (GCM) 10K type strain sequencing project: providing services to taxonomists for standard genome sequencing and annotation.</title>
        <authorList>
            <consortium name="The Broad Institute Genomics Platform"/>
            <consortium name="The Broad Institute Genome Sequencing Center for Infectious Disease"/>
            <person name="Wu L."/>
            <person name="Ma J."/>
        </authorList>
    </citation>
    <scope>NUCLEOTIDE SEQUENCE [LARGE SCALE GENOMIC DNA]</scope>
    <source>
        <strain evidence="6">JCM 14283</strain>
    </source>
</reference>
<keyword evidence="3" id="KW-0804">Transcription</keyword>
<dbReference type="PANTHER" id="PTHR33164:SF101">
    <property type="entry name" value="TRANSCRIPTIONAL REPRESSOR MPRA"/>
    <property type="match status" value="1"/>
</dbReference>
<feature type="domain" description="HTH marR-type" evidence="4">
    <location>
        <begin position="66"/>
        <end position="202"/>
    </location>
</feature>
<dbReference type="PROSITE" id="PS50995">
    <property type="entry name" value="HTH_MARR_2"/>
    <property type="match status" value="1"/>
</dbReference>
<sequence length="207" mass="21903">MDVNALPPYDDGMTAASNAPASSAGTVGPAGTALAAAVGSGVGSGLGFDPIARARQQWTEQGWDAAADGMAAITSLMRAHQIVLARVEATLKPLGVTFARYEVLMLLWFSKRGSLPMKVIGSRLQVHPTSVTNAVDRLEDAGLVTRSTHPEDRRAMLVALTPAGRELAERATKVLNAEVFEQPDLGTEDVHSLVDVLTRLRRSAGDF</sequence>
<dbReference type="SUPFAM" id="SSF46785">
    <property type="entry name" value="Winged helix' DNA-binding domain"/>
    <property type="match status" value="1"/>
</dbReference>
<keyword evidence="2" id="KW-0238">DNA-binding</keyword>
<proteinExistence type="predicted"/>
<dbReference type="PROSITE" id="PS01117">
    <property type="entry name" value="HTH_MARR_1"/>
    <property type="match status" value="1"/>
</dbReference>